<evidence type="ECO:0000313" key="2">
    <source>
        <dbReference type="Proteomes" id="UP000639051"/>
    </source>
</evidence>
<accession>A0ABS1K706</accession>
<organism evidence="1 2">
    <name type="scientific">Sinomonas cellulolyticus</name>
    <dbReference type="NCBI Taxonomy" id="2801916"/>
    <lineage>
        <taxon>Bacteria</taxon>
        <taxon>Bacillati</taxon>
        <taxon>Actinomycetota</taxon>
        <taxon>Actinomycetes</taxon>
        <taxon>Micrococcales</taxon>
        <taxon>Micrococcaceae</taxon>
        <taxon>Sinomonas</taxon>
    </lineage>
</organism>
<evidence type="ECO:0000313" key="1">
    <source>
        <dbReference type="EMBL" id="MBL0706076.1"/>
    </source>
</evidence>
<gene>
    <name evidence="1" type="ORF">JJE72_11220</name>
</gene>
<proteinExistence type="predicted"/>
<name>A0ABS1K706_9MICC</name>
<dbReference type="EMBL" id="JAERRC010000024">
    <property type="protein sequence ID" value="MBL0706076.1"/>
    <property type="molecule type" value="Genomic_DNA"/>
</dbReference>
<sequence length="132" mass="13716">MVHPEVPLVQASAHGGWQVRIAQPEPIPPEVLDLFAAGSFTLLEQYALTAPPDGGPGTVALSLPHLGAARRAVLVVLRESQCPDVVYASGTAAGGLAFRIVAGKHDDDARLLLLAVRSESAGPDPAVRKESP</sequence>
<keyword evidence="2" id="KW-1185">Reference proteome</keyword>
<protein>
    <submittedName>
        <fullName evidence="1">Uncharacterized protein</fullName>
    </submittedName>
</protein>
<dbReference type="RefSeq" id="WP_189692602.1">
    <property type="nucleotide sequence ID" value="NZ_BNCM01000002.1"/>
</dbReference>
<comment type="caution">
    <text evidence="1">The sequence shown here is derived from an EMBL/GenBank/DDBJ whole genome shotgun (WGS) entry which is preliminary data.</text>
</comment>
<reference evidence="1 2" key="1">
    <citation type="submission" date="2021-01" db="EMBL/GenBank/DDBJ databases">
        <title>Genome public.</title>
        <authorList>
            <person name="Liu C."/>
            <person name="Sun Q."/>
        </authorList>
    </citation>
    <scope>NUCLEOTIDE SEQUENCE [LARGE SCALE GENOMIC DNA]</scope>
    <source>
        <strain evidence="1 2">JC656</strain>
    </source>
</reference>
<dbReference type="Proteomes" id="UP000639051">
    <property type="component" value="Unassembled WGS sequence"/>
</dbReference>